<dbReference type="GO" id="GO:0003677">
    <property type="term" value="F:DNA binding"/>
    <property type="evidence" value="ECO:0007669"/>
    <property type="project" value="UniProtKB-KW"/>
</dbReference>
<gene>
    <name evidence="6" type="ORF">FYJ80_06170</name>
</gene>
<evidence type="ECO:0000256" key="2">
    <source>
        <dbReference type="ARBA" id="ARBA00023125"/>
    </source>
</evidence>
<evidence type="ECO:0000256" key="3">
    <source>
        <dbReference type="ARBA" id="ARBA00023163"/>
    </source>
</evidence>
<evidence type="ECO:0000313" key="6">
    <source>
        <dbReference type="EMBL" id="MSU06365.1"/>
    </source>
</evidence>
<dbReference type="SUPFAM" id="SSF51206">
    <property type="entry name" value="cAMP-binding domain-like"/>
    <property type="match status" value="1"/>
</dbReference>
<dbReference type="Pfam" id="PF13545">
    <property type="entry name" value="HTH_Crp_2"/>
    <property type="match status" value="1"/>
</dbReference>
<dbReference type="InterPro" id="IPR000595">
    <property type="entry name" value="cNMP-bd_dom"/>
</dbReference>
<dbReference type="AlphaFoldDB" id="A0A7X2TRQ2"/>
<dbReference type="EMBL" id="VUNN01000010">
    <property type="protein sequence ID" value="MSU06365.1"/>
    <property type="molecule type" value="Genomic_DNA"/>
</dbReference>
<name>A0A7X2TRQ2_9SPIO</name>
<keyword evidence="2" id="KW-0238">DNA-binding</keyword>
<keyword evidence="3" id="KW-0804">Transcription</keyword>
<sequence>MDISELFTILSFDQKDIVCINARKGHLVDDEAKLSSVVLIKSGQVEVKSSNGTLLQLLNSGSVYGVSNLFDDEKLQTRLCCLEDSVLVFVSKDVFRNKLLENKGAIKLYCSFLNSRLSFLLSRIDLLTQSSSREKVRLYLLGSSLEFSSRTQLASYLGIARSALFKELKYFEELGAIETKGHKIIIKDIKILEEDKKL</sequence>
<dbReference type="Pfam" id="PF00027">
    <property type="entry name" value="cNMP_binding"/>
    <property type="match status" value="1"/>
</dbReference>
<organism evidence="6 7">
    <name type="scientific">Bullifex porci</name>
    <dbReference type="NCBI Taxonomy" id="2606638"/>
    <lineage>
        <taxon>Bacteria</taxon>
        <taxon>Pseudomonadati</taxon>
        <taxon>Spirochaetota</taxon>
        <taxon>Spirochaetia</taxon>
        <taxon>Spirochaetales</taxon>
        <taxon>Spirochaetaceae</taxon>
        <taxon>Bullifex</taxon>
    </lineage>
</organism>
<dbReference type="InterPro" id="IPR018490">
    <property type="entry name" value="cNMP-bd_dom_sf"/>
</dbReference>
<dbReference type="InterPro" id="IPR036390">
    <property type="entry name" value="WH_DNA-bd_sf"/>
</dbReference>
<feature type="domain" description="Cyclic nucleotide-binding" evidence="4">
    <location>
        <begin position="32"/>
        <end position="100"/>
    </location>
</feature>
<feature type="domain" description="HTH crp-type" evidence="5">
    <location>
        <begin position="148"/>
        <end position="194"/>
    </location>
</feature>
<dbReference type="InterPro" id="IPR012318">
    <property type="entry name" value="HTH_CRP"/>
</dbReference>
<evidence type="ECO:0000313" key="7">
    <source>
        <dbReference type="Proteomes" id="UP000460549"/>
    </source>
</evidence>
<proteinExistence type="predicted"/>
<reference evidence="6 7" key="1">
    <citation type="submission" date="2019-08" db="EMBL/GenBank/DDBJ databases">
        <title>In-depth cultivation of the pig gut microbiome towards novel bacterial diversity and tailored functional studies.</title>
        <authorList>
            <person name="Wylensek D."/>
            <person name="Hitch T.C.A."/>
            <person name="Clavel T."/>
        </authorList>
    </citation>
    <scope>NUCLEOTIDE SEQUENCE [LARGE SCALE GENOMIC DNA]</scope>
    <source>
        <strain evidence="6 7">NM-380-WT-3C1</strain>
    </source>
</reference>
<comment type="caution">
    <text evidence="6">The sequence shown here is derived from an EMBL/GenBank/DDBJ whole genome shotgun (WGS) entry which is preliminary data.</text>
</comment>
<dbReference type="RefSeq" id="WP_154425338.1">
    <property type="nucleotide sequence ID" value="NZ_JAQYGB010000030.1"/>
</dbReference>
<evidence type="ECO:0000259" key="5">
    <source>
        <dbReference type="Pfam" id="PF13545"/>
    </source>
</evidence>
<dbReference type="InterPro" id="IPR014710">
    <property type="entry name" value="RmlC-like_jellyroll"/>
</dbReference>
<dbReference type="SUPFAM" id="SSF46785">
    <property type="entry name" value="Winged helix' DNA-binding domain"/>
    <property type="match status" value="1"/>
</dbReference>
<dbReference type="Gene3D" id="2.60.120.10">
    <property type="entry name" value="Jelly Rolls"/>
    <property type="match status" value="1"/>
</dbReference>
<keyword evidence="1" id="KW-0805">Transcription regulation</keyword>
<accession>A0A7X2TRQ2</accession>
<dbReference type="Proteomes" id="UP000460549">
    <property type="component" value="Unassembled WGS sequence"/>
</dbReference>
<dbReference type="GO" id="GO:0006355">
    <property type="term" value="P:regulation of DNA-templated transcription"/>
    <property type="evidence" value="ECO:0007669"/>
    <property type="project" value="InterPro"/>
</dbReference>
<protein>
    <submittedName>
        <fullName evidence="6">Crp/Fnr family transcriptional regulator</fullName>
    </submittedName>
</protein>
<evidence type="ECO:0000256" key="1">
    <source>
        <dbReference type="ARBA" id="ARBA00023015"/>
    </source>
</evidence>
<keyword evidence="7" id="KW-1185">Reference proteome</keyword>
<evidence type="ECO:0000259" key="4">
    <source>
        <dbReference type="Pfam" id="PF00027"/>
    </source>
</evidence>